<dbReference type="SUPFAM" id="SSF53756">
    <property type="entry name" value="UDP-Glycosyltransferase/glycogen phosphorylase"/>
    <property type="match status" value="1"/>
</dbReference>
<dbReference type="InterPro" id="IPR007235">
    <property type="entry name" value="Glyco_trans_28_C"/>
</dbReference>
<evidence type="ECO:0000256" key="1">
    <source>
        <dbReference type="ARBA" id="ARBA00004370"/>
    </source>
</evidence>
<organism evidence="7 8">
    <name type="scientific">Paenibacillus sepulcri</name>
    <dbReference type="NCBI Taxonomy" id="359917"/>
    <lineage>
        <taxon>Bacteria</taxon>
        <taxon>Bacillati</taxon>
        <taxon>Bacillota</taxon>
        <taxon>Bacilli</taxon>
        <taxon>Bacillales</taxon>
        <taxon>Paenibacillaceae</taxon>
        <taxon>Paenibacillus</taxon>
    </lineage>
</organism>
<name>A0ABS7CAA7_9BACL</name>
<evidence type="ECO:0000259" key="6">
    <source>
        <dbReference type="Pfam" id="PF06925"/>
    </source>
</evidence>
<comment type="subcellular location">
    <subcellularLocation>
        <location evidence="1">Membrane</location>
    </subcellularLocation>
</comment>
<dbReference type="Gene3D" id="3.40.50.2000">
    <property type="entry name" value="Glycogen Phosphorylase B"/>
    <property type="match status" value="1"/>
</dbReference>
<keyword evidence="4" id="KW-0808">Transferase</keyword>
<dbReference type="InterPro" id="IPR050519">
    <property type="entry name" value="Glycosyltransf_28_UgtP"/>
</dbReference>
<dbReference type="Pfam" id="PF04101">
    <property type="entry name" value="Glyco_tran_28_C"/>
    <property type="match status" value="1"/>
</dbReference>
<dbReference type="PANTHER" id="PTHR43025:SF3">
    <property type="entry name" value="MONOGALACTOSYLDIACYLGLYCEROL SYNTHASE 1, CHLOROPLASTIC"/>
    <property type="match status" value="1"/>
</dbReference>
<evidence type="ECO:0000256" key="2">
    <source>
        <dbReference type="ARBA" id="ARBA00006962"/>
    </source>
</evidence>
<evidence type="ECO:0000259" key="5">
    <source>
        <dbReference type="Pfam" id="PF04101"/>
    </source>
</evidence>
<dbReference type="Proteomes" id="UP001519887">
    <property type="component" value="Unassembled WGS sequence"/>
</dbReference>
<reference evidence="7 8" key="1">
    <citation type="submission" date="2021-07" db="EMBL/GenBank/DDBJ databases">
        <title>Paenibacillus radiodurans sp. nov., isolated from the southeastern edge of Tengger Desert.</title>
        <authorList>
            <person name="Zhang G."/>
        </authorList>
    </citation>
    <scope>NUCLEOTIDE SEQUENCE [LARGE SCALE GENOMIC DNA]</scope>
    <source>
        <strain evidence="7 8">CCM 7311</strain>
    </source>
</reference>
<keyword evidence="8" id="KW-1185">Reference proteome</keyword>
<feature type="domain" description="Diacylglycerol glucosyltransferase N-terminal" evidence="6">
    <location>
        <begin position="18"/>
        <end position="180"/>
    </location>
</feature>
<sequence length="393" mass="44027">MKKDPCILILYSSFGEGHIQASLAIKNRLASMGVHKVHLVDPLAEAHPVWNAFSRFCYIKSMSWLPGAYGYMYSRTNRVKADETHNKLIHQIGKGKLKEIIKRIKPDAVVHTFPFLGTEILKDEGEFTIPTFTVITDFVLHTRWLHEHTDRYFVATEALKQELLAAGIGGSRIIVSGIPVREAFEKPLSKENLIRKHGLNPRSKFALVSAGAFGVLADVERVTKEALRSTDFHLIIVCGRNQKLHDHLMAIFGEDPRVIILGYVSYMEELMAVSTCLLTKAGGLTLSEALSLSLPVIVYRPLPGQEQGNAETLYARGAVRIANSPGELTKELLLMQKLPNWYRIRAAMQALYRPEATRTIADEVIRVTQQTDLPIPAVTVRASRKAVRVHGYR</sequence>
<evidence type="ECO:0000313" key="8">
    <source>
        <dbReference type="Proteomes" id="UP001519887"/>
    </source>
</evidence>
<dbReference type="InterPro" id="IPR009695">
    <property type="entry name" value="Diacylglyc_glucosyltr_N"/>
</dbReference>
<protein>
    <submittedName>
        <fullName evidence="7">Diacylglycerol glucosyltransferase</fullName>
    </submittedName>
</protein>
<dbReference type="RefSeq" id="WP_210046005.1">
    <property type="nucleotide sequence ID" value="NZ_JBHLVU010000007.1"/>
</dbReference>
<dbReference type="EMBL" id="JAHZIK010000894">
    <property type="protein sequence ID" value="MBW7457576.1"/>
    <property type="molecule type" value="Genomic_DNA"/>
</dbReference>
<accession>A0ABS7CAA7</accession>
<comment type="similarity">
    <text evidence="2">Belongs to the glycosyltransferase 28 family.</text>
</comment>
<gene>
    <name evidence="7" type="ORF">K0U00_26385</name>
</gene>
<evidence type="ECO:0000256" key="4">
    <source>
        <dbReference type="ARBA" id="ARBA00022679"/>
    </source>
</evidence>
<evidence type="ECO:0000313" key="7">
    <source>
        <dbReference type="EMBL" id="MBW7457576.1"/>
    </source>
</evidence>
<comment type="caution">
    <text evidence="7">The sequence shown here is derived from an EMBL/GenBank/DDBJ whole genome shotgun (WGS) entry which is preliminary data.</text>
</comment>
<keyword evidence="3" id="KW-0328">Glycosyltransferase</keyword>
<dbReference type="PANTHER" id="PTHR43025">
    <property type="entry name" value="MONOGALACTOSYLDIACYLGLYCEROL SYNTHASE"/>
    <property type="match status" value="1"/>
</dbReference>
<feature type="domain" description="Glycosyl transferase family 28 C-terminal" evidence="5">
    <location>
        <begin position="223"/>
        <end position="317"/>
    </location>
</feature>
<dbReference type="Pfam" id="PF06925">
    <property type="entry name" value="MGDG_synth"/>
    <property type="match status" value="1"/>
</dbReference>
<proteinExistence type="inferred from homology"/>
<evidence type="ECO:0000256" key="3">
    <source>
        <dbReference type="ARBA" id="ARBA00022676"/>
    </source>
</evidence>